<evidence type="ECO:0000256" key="1">
    <source>
        <dbReference type="SAM" id="MobiDB-lite"/>
    </source>
</evidence>
<dbReference type="EMBL" id="JADGJD010001343">
    <property type="protein sequence ID" value="KAJ3043631.1"/>
    <property type="molecule type" value="Genomic_DNA"/>
</dbReference>
<keyword evidence="3" id="KW-1185">Reference proteome</keyword>
<feature type="compositionally biased region" description="Low complexity" evidence="1">
    <location>
        <begin position="79"/>
        <end position="96"/>
    </location>
</feature>
<protein>
    <submittedName>
        <fullName evidence="2">Protein phosphatase PP2A regulatory subunit B</fullName>
    </submittedName>
</protein>
<accession>A0AAD5S481</accession>
<comment type="caution">
    <text evidence="2">The sequence shown here is derived from an EMBL/GenBank/DDBJ whole genome shotgun (WGS) entry which is preliminary data.</text>
</comment>
<proteinExistence type="predicted"/>
<feature type="non-terminal residue" evidence="2">
    <location>
        <position position="115"/>
    </location>
</feature>
<organism evidence="2 3">
    <name type="scientific">Rhizophlyctis rosea</name>
    <dbReference type="NCBI Taxonomy" id="64517"/>
    <lineage>
        <taxon>Eukaryota</taxon>
        <taxon>Fungi</taxon>
        <taxon>Fungi incertae sedis</taxon>
        <taxon>Chytridiomycota</taxon>
        <taxon>Chytridiomycota incertae sedis</taxon>
        <taxon>Chytridiomycetes</taxon>
        <taxon>Rhizophlyctidales</taxon>
        <taxon>Rhizophlyctidaceae</taxon>
        <taxon>Rhizophlyctis</taxon>
    </lineage>
</organism>
<reference evidence="2" key="1">
    <citation type="submission" date="2020-05" db="EMBL/GenBank/DDBJ databases">
        <title>Phylogenomic resolution of chytrid fungi.</title>
        <authorList>
            <person name="Stajich J.E."/>
            <person name="Amses K."/>
            <person name="Simmons R."/>
            <person name="Seto K."/>
            <person name="Myers J."/>
            <person name="Bonds A."/>
            <person name="Quandt C.A."/>
            <person name="Barry K."/>
            <person name="Liu P."/>
            <person name="Grigoriev I."/>
            <person name="Longcore J.E."/>
            <person name="James T.Y."/>
        </authorList>
    </citation>
    <scope>NUCLEOTIDE SEQUENCE</scope>
    <source>
        <strain evidence="2">JEL0318</strain>
    </source>
</reference>
<feature type="region of interest" description="Disordered" evidence="1">
    <location>
        <begin position="66"/>
        <end position="115"/>
    </location>
</feature>
<evidence type="ECO:0000313" key="3">
    <source>
        <dbReference type="Proteomes" id="UP001212841"/>
    </source>
</evidence>
<dbReference type="AlphaFoldDB" id="A0AAD5S481"/>
<gene>
    <name evidence="2" type="primary">PAB1_1</name>
    <name evidence="2" type="ORF">HK097_001695</name>
</gene>
<sequence length="115" mass="12588">MNGRMIGNKPIYVALAQRKEVRRAQLSAQMQQRNQQLRVQQGMPGVGYPAAPPMFYPPMMPGGPRPGFYPNQAMRPRWGPQQGVPQGAPMQPGQAGIPPPGAYPAQPGQIPQQFN</sequence>
<evidence type="ECO:0000313" key="2">
    <source>
        <dbReference type="EMBL" id="KAJ3043631.1"/>
    </source>
</evidence>
<feature type="compositionally biased region" description="Low complexity" evidence="1">
    <location>
        <begin position="103"/>
        <end position="115"/>
    </location>
</feature>
<name>A0AAD5S481_9FUNG</name>
<dbReference type="Proteomes" id="UP001212841">
    <property type="component" value="Unassembled WGS sequence"/>
</dbReference>